<feature type="transmembrane region" description="Helical" evidence="11">
    <location>
        <begin position="141"/>
        <end position="163"/>
    </location>
</feature>
<feature type="domain" description="Cation efflux protein transmembrane" evidence="12">
    <location>
        <begin position="63"/>
        <end position="222"/>
    </location>
</feature>
<evidence type="ECO:0000256" key="6">
    <source>
        <dbReference type="ARBA" id="ARBA00022833"/>
    </source>
</evidence>
<evidence type="ECO:0000256" key="3">
    <source>
        <dbReference type="ARBA" id="ARBA00008731"/>
    </source>
</evidence>
<keyword evidence="9 11" id="KW-0472">Membrane</keyword>
<evidence type="ECO:0000256" key="1">
    <source>
        <dbReference type="ARBA" id="ARBA00004146"/>
    </source>
</evidence>
<evidence type="ECO:0000256" key="5">
    <source>
        <dbReference type="ARBA" id="ARBA00022753"/>
    </source>
</evidence>
<dbReference type="Pfam" id="PF01545">
    <property type="entry name" value="Cation_efflux"/>
    <property type="match status" value="1"/>
</dbReference>
<keyword evidence="6" id="KW-0862">Zinc</keyword>
<evidence type="ECO:0000259" key="12">
    <source>
        <dbReference type="Pfam" id="PF01545"/>
    </source>
</evidence>
<keyword evidence="7 11" id="KW-1133">Transmembrane helix</keyword>
<keyword evidence="14" id="KW-1185">Reference proteome</keyword>
<dbReference type="Proteomes" id="UP000515570">
    <property type="component" value="Chromosome"/>
</dbReference>
<gene>
    <name evidence="13" type="ORF">HW450_11600</name>
</gene>
<evidence type="ECO:0000256" key="2">
    <source>
        <dbReference type="ARBA" id="ARBA00004644"/>
    </source>
</evidence>
<accession>A0A7G5FEB9</accession>
<feature type="transmembrane region" description="Helical" evidence="11">
    <location>
        <begin position="112"/>
        <end position="135"/>
    </location>
</feature>
<evidence type="ECO:0000313" key="13">
    <source>
        <dbReference type="EMBL" id="QMV84960.1"/>
    </source>
</evidence>
<name>A0A7G5FEB9_9CORY</name>
<evidence type="ECO:0000256" key="8">
    <source>
        <dbReference type="ARBA" id="ARBA00023018"/>
    </source>
</evidence>
<proteinExistence type="inferred from homology"/>
<dbReference type="Gene3D" id="1.20.1510.10">
    <property type="entry name" value="Cation efflux protein transmembrane domain"/>
    <property type="match status" value="1"/>
</dbReference>
<sequence length="238" mass="25338">MDLHVFWPQLCDEGIQLLRSHEPSLNCNGVETRQLTRTALGLALFTICYNVAEGGLSVWSGRSAGLEVMIGFGLDSFIESLVAILVALRLAGRLRGEPEGVGERKELITLRAVAVSFVVLAVYLVVEGFAGIISGETPERSWLGIAVLIASAVVMPVLWWAKVRVGKALGGDQLILSDAGETKICLMMTAAALIGIALLELTGWGGFDALASFVIACFALGEAKEAWEGELEESCSCP</sequence>
<dbReference type="GO" id="GO:0016020">
    <property type="term" value="C:membrane"/>
    <property type="evidence" value="ECO:0007669"/>
    <property type="project" value="InterPro"/>
</dbReference>
<dbReference type="SUPFAM" id="SSF161111">
    <property type="entry name" value="Cation efflux protein transmembrane domain-like"/>
    <property type="match status" value="1"/>
</dbReference>
<feature type="transmembrane region" description="Helical" evidence="11">
    <location>
        <begin position="184"/>
        <end position="204"/>
    </location>
</feature>
<keyword evidence="10" id="KW-0968">Cytoplasmic vesicle</keyword>
<keyword evidence="5" id="KW-0967">Endosome</keyword>
<evidence type="ECO:0000256" key="9">
    <source>
        <dbReference type="ARBA" id="ARBA00023136"/>
    </source>
</evidence>
<dbReference type="PANTHER" id="PTHR31937">
    <property type="entry name" value="TRANSMEMBRANE PROTEIN 163"/>
    <property type="match status" value="1"/>
</dbReference>
<keyword evidence="4 11" id="KW-0812">Transmembrane</keyword>
<dbReference type="GO" id="GO:0031410">
    <property type="term" value="C:cytoplasmic vesicle"/>
    <property type="evidence" value="ECO:0007669"/>
    <property type="project" value="UniProtKB-KW"/>
</dbReference>
<reference evidence="13 14" key="1">
    <citation type="submission" date="2020-07" db="EMBL/GenBank/DDBJ databases">
        <title>non toxigenic Corynebacterium sp. nov from a clinical source.</title>
        <authorList>
            <person name="Bernier A.-M."/>
            <person name="Bernard K."/>
        </authorList>
    </citation>
    <scope>NUCLEOTIDE SEQUENCE [LARGE SCALE GENOMIC DNA]</scope>
    <source>
        <strain evidence="14">NML 93-0612</strain>
    </source>
</reference>
<protein>
    <submittedName>
        <fullName evidence="13">Cation transporter</fullName>
    </submittedName>
</protein>
<dbReference type="InterPro" id="IPR058533">
    <property type="entry name" value="Cation_efflux_TM"/>
</dbReference>
<dbReference type="AlphaFoldDB" id="A0A7G5FEB9"/>
<comment type="similarity">
    <text evidence="3">Belongs to the TMEM163 family.</text>
</comment>
<keyword evidence="8" id="KW-0770">Synapse</keyword>
<dbReference type="PANTHER" id="PTHR31937:SF2">
    <property type="entry name" value="TRANSMEMBRANE PROTEIN 163"/>
    <property type="match status" value="1"/>
</dbReference>
<dbReference type="EMBL" id="CP059833">
    <property type="protein sequence ID" value="QMV84960.1"/>
    <property type="molecule type" value="Genomic_DNA"/>
</dbReference>
<dbReference type="InterPro" id="IPR026765">
    <property type="entry name" value="Tmem163"/>
</dbReference>
<dbReference type="InterPro" id="IPR027469">
    <property type="entry name" value="Cation_efflux_TMD_sf"/>
</dbReference>
<organism evidence="13 14">
    <name type="scientific">Corynebacterium hindlerae</name>
    <dbReference type="NCBI Taxonomy" id="699041"/>
    <lineage>
        <taxon>Bacteria</taxon>
        <taxon>Bacillati</taxon>
        <taxon>Actinomycetota</taxon>
        <taxon>Actinomycetes</taxon>
        <taxon>Mycobacteriales</taxon>
        <taxon>Corynebacteriaceae</taxon>
        <taxon>Corynebacterium</taxon>
    </lineage>
</organism>
<evidence type="ECO:0000256" key="7">
    <source>
        <dbReference type="ARBA" id="ARBA00022989"/>
    </source>
</evidence>
<feature type="transmembrane region" description="Helical" evidence="11">
    <location>
        <begin position="68"/>
        <end position="91"/>
    </location>
</feature>
<dbReference type="GO" id="GO:0008324">
    <property type="term" value="F:monoatomic cation transmembrane transporter activity"/>
    <property type="evidence" value="ECO:0007669"/>
    <property type="project" value="InterPro"/>
</dbReference>
<evidence type="ECO:0000256" key="10">
    <source>
        <dbReference type="ARBA" id="ARBA00023329"/>
    </source>
</evidence>
<comment type="subcellular location">
    <subcellularLocation>
        <location evidence="2">Cytoplasmic vesicle</location>
        <location evidence="2">Secretory vesicle</location>
        <location evidence="2">Synaptic vesicle membrane</location>
        <topology evidence="2">Multi-pass membrane protein</topology>
    </subcellularLocation>
    <subcellularLocation>
        <location evidence="1">Early endosome membrane</location>
    </subcellularLocation>
</comment>
<evidence type="ECO:0000256" key="11">
    <source>
        <dbReference type="SAM" id="Phobius"/>
    </source>
</evidence>
<evidence type="ECO:0000256" key="4">
    <source>
        <dbReference type="ARBA" id="ARBA00022692"/>
    </source>
</evidence>
<evidence type="ECO:0000313" key="14">
    <source>
        <dbReference type="Proteomes" id="UP000515570"/>
    </source>
</evidence>